<proteinExistence type="predicted"/>
<dbReference type="STRING" id="123214.PERMA_0886"/>
<evidence type="ECO:0000313" key="2">
    <source>
        <dbReference type="EMBL" id="ACO04743.1"/>
    </source>
</evidence>
<evidence type="ECO:0000256" key="1">
    <source>
        <dbReference type="SAM" id="SignalP"/>
    </source>
</evidence>
<dbReference type="HOGENOM" id="CLU_979529_0_0_0"/>
<keyword evidence="1" id="KW-0732">Signal</keyword>
<sequence length="284" mass="32323">MVRRVIAVFLSLFTLSTAGTAYRFDTVFYTGAIQYDSSIRDSGMTAGVYWYLGVGLEHSLEGEIDYTYIKYLTQPDLNQFDLTLLYTNYSFMNRKIRFGYHRIFSDDKNTDMGSIFTLGYEYYIPYRYSAGFDINYSFYPDYSTGKKGLSVFQITPGISYSFGDYYSYGSFTAGLKAYLIQLSDNTGFGKSFYSTEGSLDYYYGSLTAGFSLWAGEQSFAVKNHGFIVYNLSEKYTGGYSLYLRYILSKNMSFTGKYSRTEFKEAGSPLKSKASIFVITVGTTF</sequence>
<dbReference type="PaxDb" id="123214-PERMA_0886"/>
<dbReference type="RefSeq" id="WP_015898847.1">
    <property type="nucleotide sequence ID" value="NC_012440.1"/>
</dbReference>
<reference evidence="2 3" key="1">
    <citation type="journal article" date="2009" name="J. Bacteriol.">
        <title>Complete and draft genome sequences of six members of the Aquificales.</title>
        <authorList>
            <person name="Reysenbach A.L."/>
            <person name="Hamamura N."/>
            <person name="Podar M."/>
            <person name="Griffiths E."/>
            <person name="Ferreira S."/>
            <person name="Hochstein R."/>
            <person name="Heidelberg J."/>
            <person name="Johnson J."/>
            <person name="Mead D."/>
            <person name="Pohorille A."/>
            <person name="Sarmiento M."/>
            <person name="Schweighofer K."/>
            <person name="Seshadri R."/>
            <person name="Voytek M.A."/>
        </authorList>
    </citation>
    <scope>NUCLEOTIDE SEQUENCE [LARGE SCALE GENOMIC DNA]</scope>
    <source>
        <strain evidence="3">DSM 14350 / EX-H1</strain>
    </source>
</reference>
<feature type="signal peptide" evidence="1">
    <location>
        <begin position="1"/>
        <end position="23"/>
    </location>
</feature>
<evidence type="ECO:0000313" key="3">
    <source>
        <dbReference type="Proteomes" id="UP000001366"/>
    </source>
</evidence>
<feature type="chain" id="PRO_5002902482" evidence="1">
    <location>
        <begin position="24"/>
        <end position="284"/>
    </location>
</feature>
<dbReference type="AlphaFoldDB" id="C0QPS7"/>
<gene>
    <name evidence="2" type="ordered locus">PERMA_0886</name>
</gene>
<dbReference type="KEGG" id="pmx:PERMA_0886"/>
<dbReference type="Proteomes" id="UP000001366">
    <property type="component" value="Chromosome"/>
</dbReference>
<protein>
    <submittedName>
        <fullName evidence="2">Uncharacterized protein</fullName>
    </submittedName>
</protein>
<accession>C0QPS7</accession>
<dbReference type="EMBL" id="CP001230">
    <property type="protein sequence ID" value="ACO04743.1"/>
    <property type="molecule type" value="Genomic_DNA"/>
</dbReference>
<dbReference type="OrthoDB" id="9775762at2"/>
<keyword evidence="3" id="KW-1185">Reference proteome</keyword>
<organism evidence="2 3">
    <name type="scientific">Persephonella marina (strain DSM 14350 / EX-H1)</name>
    <dbReference type="NCBI Taxonomy" id="123214"/>
    <lineage>
        <taxon>Bacteria</taxon>
        <taxon>Pseudomonadati</taxon>
        <taxon>Aquificota</taxon>
        <taxon>Aquificia</taxon>
        <taxon>Aquificales</taxon>
        <taxon>Hydrogenothermaceae</taxon>
        <taxon>Persephonella</taxon>
    </lineage>
</organism>
<name>C0QPS7_PERMH</name>
<dbReference type="eggNOG" id="COG3637">
    <property type="taxonomic scope" value="Bacteria"/>
</dbReference>